<dbReference type="InterPro" id="IPR002068">
    <property type="entry name" value="A-crystallin/Hsp20_dom"/>
</dbReference>
<reference evidence="6 7" key="1">
    <citation type="journal article" date="2014" name="Nat. Commun.">
        <title>Multiple recent horizontal transfers of a large genomic region in cheese making fungi.</title>
        <authorList>
            <person name="Cheeseman K."/>
            <person name="Ropars J."/>
            <person name="Renault P."/>
            <person name="Dupont J."/>
            <person name="Gouzy J."/>
            <person name="Branca A."/>
            <person name="Abraham A.L."/>
            <person name="Ceppi M."/>
            <person name="Conseiller E."/>
            <person name="Debuchy R."/>
            <person name="Malagnac F."/>
            <person name="Goarin A."/>
            <person name="Silar P."/>
            <person name="Lacoste S."/>
            <person name="Sallet E."/>
            <person name="Bensimon A."/>
            <person name="Giraud T."/>
            <person name="Brygoo Y."/>
        </authorList>
    </citation>
    <scope>NUCLEOTIDE SEQUENCE [LARGE SCALE GENOMIC DNA]</scope>
    <source>
        <strain evidence="7">FM 013</strain>
    </source>
</reference>
<feature type="compositionally biased region" description="Gly residues" evidence="4">
    <location>
        <begin position="204"/>
        <end position="215"/>
    </location>
</feature>
<feature type="compositionally biased region" description="Polar residues" evidence="4">
    <location>
        <begin position="1"/>
        <end position="11"/>
    </location>
</feature>
<gene>
    <name evidence="6" type="ORF">PCAMFM013_S009g000369</name>
</gene>
<accession>A0A0G4PAY3</accession>
<dbReference type="Proteomes" id="UP000053732">
    <property type="component" value="Unassembled WGS sequence"/>
</dbReference>
<organism evidence="6 7">
    <name type="scientific">Penicillium camemberti (strain FM 013)</name>
    <dbReference type="NCBI Taxonomy" id="1429867"/>
    <lineage>
        <taxon>Eukaryota</taxon>
        <taxon>Fungi</taxon>
        <taxon>Dikarya</taxon>
        <taxon>Ascomycota</taxon>
        <taxon>Pezizomycotina</taxon>
        <taxon>Eurotiomycetes</taxon>
        <taxon>Eurotiomycetidae</taxon>
        <taxon>Eurotiales</taxon>
        <taxon>Aspergillaceae</taxon>
        <taxon>Penicillium</taxon>
    </lineage>
</organism>
<evidence type="ECO:0000313" key="6">
    <source>
        <dbReference type="EMBL" id="CRL23429.1"/>
    </source>
</evidence>
<proteinExistence type="inferred from homology"/>
<sequence length="364" mass="39819">MSIRALNQNFPSPDFAANMDEQGSSHPFLPLHGEGNRPYPKPWSFHSGNGQVGRPGHPYASPWAQVDDEDHAKEANNESGNGPAFRKPYAYPGPAEGHPPYTFPGASAGRKPYPYPAEGRKPYPSPWDDDKTKPCARKPHPYPEPADGHKTHAYSGAAPWRQPYPSPWEEGDKDKPSFHQQPYMSPSGPHGGHGSFGQPHFGGPSFGGFGRGGVEGPHASHGPWAVSQQAPHKFWFTGSDKYKPEVDVFDTPQTFVIHVPLPGAKKEDIELNWDPKAVEISITGVINRPGSEDLVKTIALDERTVGAFERTVGAFERKVRLGSRVNPPKVEGDSISAKLEDGVLIIEVPKTEPDDVEVKKVEVE</sequence>
<dbReference type="PROSITE" id="PS01031">
    <property type="entry name" value="SHSP"/>
    <property type="match status" value="1"/>
</dbReference>
<dbReference type="STRING" id="1429867.A0A0G4PAY3"/>
<evidence type="ECO:0000256" key="1">
    <source>
        <dbReference type="ARBA" id="ARBA00023016"/>
    </source>
</evidence>
<keyword evidence="7" id="KW-1185">Reference proteome</keyword>
<dbReference type="InterPro" id="IPR008978">
    <property type="entry name" value="HSP20-like_chaperone"/>
</dbReference>
<dbReference type="AlphaFoldDB" id="A0A0G4PAY3"/>
<name>A0A0G4PAY3_PENC3</name>
<feature type="domain" description="SHSP" evidence="5">
    <location>
        <begin position="237"/>
        <end position="364"/>
    </location>
</feature>
<dbReference type="CDD" id="cd06464">
    <property type="entry name" value="ACD_sHsps-like"/>
    <property type="match status" value="1"/>
</dbReference>
<dbReference type="Gene3D" id="2.60.40.790">
    <property type="match status" value="1"/>
</dbReference>
<evidence type="ECO:0000313" key="7">
    <source>
        <dbReference type="Proteomes" id="UP000053732"/>
    </source>
</evidence>
<comment type="similarity">
    <text evidence="2 3">Belongs to the small heat shock protein (HSP20) family.</text>
</comment>
<dbReference type="SUPFAM" id="SSF49764">
    <property type="entry name" value="HSP20-like chaperones"/>
    <property type="match status" value="1"/>
</dbReference>
<evidence type="ECO:0000256" key="3">
    <source>
        <dbReference type="RuleBase" id="RU003616"/>
    </source>
</evidence>
<evidence type="ECO:0000256" key="2">
    <source>
        <dbReference type="PROSITE-ProRule" id="PRU00285"/>
    </source>
</evidence>
<dbReference type="EMBL" id="HG793142">
    <property type="protein sequence ID" value="CRL23429.1"/>
    <property type="molecule type" value="Genomic_DNA"/>
</dbReference>
<evidence type="ECO:0000256" key="4">
    <source>
        <dbReference type="SAM" id="MobiDB-lite"/>
    </source>
</evidence>
<dbReference type="PANTHER" id="PTHR11527">
    <property type="entry name" value="HEAT-SHOCK PROTEIN 20 FAMILY MEMBER"/>
    <property type="match status" value="1"/>
</dbReference>
<dbReference type="InterPro" id="IPR031107">
    <property type="entry name" value="Small_HSP"/>
</dbReference>
<protein>
    <submittedName>
        <fullName evidence="6">HSP20-like chaperone</fullName>
    </submittedName>
</protein>
<feature type="region of interest" description="Disordered" evidence="4">
    <location>
        <begin position="1"/>
        <end position="222"/>
    </location>
</feature>
<keyword evidence="1" id="KW-0346">Stress response</keyword>
<dbReference type="Pfam" id="PF00011">
    <property type="entry name" value="HSP20"/>
    <property type="match status" value="1"/>
</dbReference>
<evidence type="ECO:0000259" key="5">
    <source>
        <dbReference type="PROSITE" id="PS01031"/>
    </source>
</evidence>